<dbReference type="GO" id="GO:0016757">
    <property type="term" value="F:glycosyltransferase activity"/>
    <property type="evidence" value="ECO:0007669"/>
    <property type="project" value="TreeGrafter"/>
</dbReference>
<dbReference type="Pfam" id="PF13692">
    <property type="entry name" value="Glyco_trans_1_4"/>
    <property type="match status" value="2"/>
</dbReference>
<dbReference type="CDD" id="cd03809">
    <property type="entry name" value="GT4_MtfB-like"/>
    <property type="match status" value="1"/>
</dbReference>
<comment type="caution">
    <text evidence="3">The sequence shown here is derived from an EMBL/GenBank/DDBJ whole genome shotgun (WGS) entry which is preliminary data.</text>
</comment>
<organism evidence="3 4">
    <name type="scientific">Pseudomonas amygdali pv. dendropanacis</name>
    <dbReference type="NCBI Taxonomy" id="235272"/>
    <lineage>
        <taxon>Bacteria</taxon>
        <taxon>Pseudomonadati</taxon>
        <taxon>Pseudomonadota</taxon>
        <taxon>Gammaproteobacteria</taxon>
        <taxon>Pseudomonadales</taxon>
        <taxon>Pseudomonadaceae</taxon>
        <taxon>Pseudomonas</taxon>
        <taxon>Pseudomonas amygdali</taxon>
    </lineage>
</organism>
<dbReference type="PANTHER" id="PTHR46401:SF2">
    <property type="entry name" value="GLYCOSYLTRANSFERASE WBBK-RELATED"/>
    <property type="match status" value="1"/>
</dbReference>
<reference evidence="3 4" key="1">
    <citation type="submission" date="2015-09" db="EMBL/GenBank/DDBJ databases">
        <title>Genome announcement of multiple Pseudomonas syringae strains.</title>
        <authorList>
            <person name="Thakur S."/>
            <person name="Wang P.W."/>
            <person name="Gong Y."/>
            <person name="Weir B.S."/>
            <person name="Guttman D.S."/>
        </authorList>
    </citation>
    <scope>NUCLEOTIDE SEQUENCE [LARGE SCALE GENOMIC DNA]</scope>
    <source>
        <strain evidence="3 4">ICMP9150</strain>
    </source>
</reference>
<dbReference type="SUPFAM" id="SSF53756">
    <property type="entry name" value="UDP-Glycosyltransferase/glycogen phosphorylase"/>
    <property type="match status" value="2"/>
</dbReference>
<keyword evidence="1 3" id="KW-0808">Transferase</keyword>
<proteinExistence type="predicted"/>
<accession>A0A0P9P3C6</accession>
<dbReference type="Pfam" id="PF13439">
    <property type="entry name" value="Glyco_transf_4"/>
    <property type="match status" value="1"/>
</dbReference>
<gene>
    <name evidence="3" type="ORF">ALO71_02428</name>
</gene>
<dbReference type="AlphaFoldDB" id="A0A0P9P3C6"/>
<dbReference type="Proteomes" id="UP000050346">
    <property type="component" value="Unassembled WGS sequence"/>
</dbReference>
<evidence type="ECO:0000313" key="4">
    <source>
        <dbReference type="Proteomes" id="UP000050346"/>
    </source>
</evidence>
<dbReference type="Gene3D" id="3.40.50.2000">
    <property type="entry name" value="Glycogen Phosphorylase B"/>
    <property type="match status" value="3"/>
</dbReference>
<protein>
    <submittedName>
        <fullName evidence="3">Glycosyl transferase, group 1 family protein</fullName>
    </submittedName>
</protein>
<dbReference type="CDD" id="cd03801">
    <property type="entry name" value="GT4_PimA-like"/>
    <property type="match status" value="1"/>
</dbReference>
<evidence type="ECO:0000259" key="2">
    <source>
        <dbReference type="Pfam" id="PF13439"/>
    </source>
</evidence>
<dbReference type="PANTHER" id="PTHR46401">
    <property type="entry name" value="GLYCOSYLTRANSFERASE WBBK-RELATED"/>
    <property type="match status" value="1"/>
</dbReference>
<evidence type="ECO:0000313" key="3">
    <source>
        <dbReference type="EMBL" id="KPX12318.1"/>
    </source>
</evidence>
<dbReference type="PATRIC" id="fig|235272.12.peg.3273"/>
<sequence length="727" mass="82207">MRILWALPYLPWPTTSGGKTREYHLLRNLAARGHRITLLVQSKNALDDSARSALEPWLERLIVIDRRPLLSLRTLLAVAFAPAPMLASVNGYAPKLEKIFEQLLEEDWDIIQLQHTYFFQPFERVLKRSGKPFVLTEHNVESDLGAASYDRLPRWANAFAVYDRWRYRRWETRVFRQTGELIAVTEDDAKVLSRLSGRATSYVVNSVDCAYYASVHADRNSHRLLFIGNYEYGPNIDAIEWALDEIMPLVWAQAPAVRFAIGGFGLPEAWRERWPDPRIEWLGFVPDLRVLQASASMFFAPLRQGGGSKLKTLEAMAAGLPVVTTAQGVSGLSVTNGEHYLGSEDASGLATLIIEYTDKPLRLDQIGEAGRVYVRARHDWSVSAAQLEVIYTRFSLPKQGFGVAPYDHPVRRLMHTPRWAAPLDSVHRLPDRLRFEGMFLPGALRDAGVQIYFANINMGLPLGRKPADMRYVLQLHDLFQITQHNSHGSRLKARIYRLTDYLSIAWSLKVADQIWVPSQFTANEVARLFPKVKGKLRVVPLLVEGFKGEPADISQLRMPLRYWLCVGTREPRKNIKWFVDAWQTARMQFVDTPELVLVGGDDPLTEAQRQLPGLHVLSGLSDAELHAVYQNAERLWQPSRSEGFGLPVIEALNTGTPVAVATGSSLDEIAPPDSPRFSPVDSGNLIRLMGTLSHAPEEDPAVAREWTERYQLKAFCERVHATLEELR</sequence>
<dbReference type="InterPro" id="IPR028098">
    <property type="entry name" value="Glyco_trans_4-like_N"/>
</dbReference>
<name>A0A0P9P3C6_PSEA0</name>
<dbReference type="GO" id="GO:0009103">
    <property type="term" value="P:lipopolysaccharide biosynthetic process"/>
    <property type="evidence" value="ECO:0007669"/>
    <property type="project" value="TreeGrafter"/>
</dbReference>
<evidence type="ECO:0000256" key="1">
    <source>
        <dbReference type="ARBA" id="ARBA00022679"/>
    </source>
</evidence>
<feature type="domain" description="Glycosyltransferase subfamily 4-like N-terminal" evidence="2">
    <location>
        <begin position="17"/>
        <end position="208"/>
    </location>
</feature>
<dbReference type="EMBL" id="LJQG01000343">
    <property type="protein sequence ID" value="KPX12318.1"/>
    <property type="molecule type" value="Genomic_DNA"/>
</dbReference>